<evidence type="ECO:0000259" key="1">
    <source>
        <dbReference type="Pfam" id="PF00248"/>
    </source>
</evidence>
<dbReference type="Proteomes" id="UP000321250">
    <property type="component" value="Unassembled WGS sequence"/>
</dbReference>
<dbReference type="PANTHER" id="PTHR43312">
    <property type="entry name" value="D-THREO-ALDOSE 1-DEHYDROGENASE"/>
    <property type="match status" value="1"/>
</dbReference>
<dbReference type="InterPro" id="IPR053135">
    <property type="entry name" value="AKR2_Oxidoreductase"/>
</dbReference>
<evidence type="ECO:0000313" key="3">
    <source>
        <dbReference type="Proteomes" id="UP000321250"/>
    </source>
</evidence>
<dbReference type="Gene3D" id="3.20.20.100">
    <property type="entry name" value="NADP-dependent oxidoreductase domain"/>
    <property type="match status" value="1"/>
</dbReference>
<dbReference type="AlphaFoldDB" id="A0A5C6U5G8"/>
<reference evidence="2 3" key="1">
    <citation type="journal article" date="2013" name="Antonie Van Leeuwenhoek">
        <title>Sphingomonas ginsenosidivorax sp. nov., with the ability to transform ginsenosides.</title>
        <authorList>
            <person name="Jin X.F."/>
            <person name="Kim J.K."/>
            <person name="Liu Q.M."/>
            <person name="Kang M.S."/>
            <person name="He D."/>
            <person name="Jin F.X."/>
            <person name="Kim S.C."/>
            <person name="Im W.T."/>
        </authorList>
    </citation>
    <scope>NUCLEOTIDE SEQUENCE [LARGE SCALE GENOMIC DNA]</scope>
    <source>
        <strain evidence="2 3">KHI67</strain>
    </source>
</reference>
<gene>
    <name evidence="2" type="ORF">FSB78_18830</name>
</gene>
<name>A0A5C6U5G8_9SPHN</name>
<dbReference type="Pfam" id="PF00248">
    <property type="entry name" value="Aldo_ket_red"/>
    <property type="match status" value="1"/>
</dbReference>
<protein>
    <submittedName>
        <fullName evidence="2">Aldo/keto reductase</fullName>
    </submittedName>
</protein>
<proteinExistence type="predicted"/>
<comment type="caution">
    <text evidence="2">The sequence shown here is derived from an EMBL/GenBank/DDBJ whole genome shotgun (WGS) entry which is preliminary data.</text>
</comment>
<dbReference type="RefSeq" id="WP_147084420.1">
    <property type="nucleotide sequence ID" value="NZ_VOQR01000002.1"/>
</dbReference>
<dbReference type="EMBL" id="VOQR01000002">
    <property type="protein sequence ID" value="TXC68029.1"/>
    <property type="molecule type" value="Genomic_DNA"/>
</dbReference>
<organism evidence="2 3">
    <name type="scientific">Sphingomonas ginsenosidivorax</name>
    <dbReference type="NCBI Taxonomy" id="862135"/>
    <lineage>
        <taxon>Bacteria</taxon>
        <taxon>Pseudomonadati</taxon>
        <taxon>Pseudomonadota</taxon>
        <taxon>Alphaproteobacteria</taxon>
        <taxon>Sphingomonadales</taxon>
        <taxon>Sphingomonadaceae</taxon>
        <taxon>Sphingomonas</taxon>
    </lineage>
</organism>
<dbReference type="PANTHER" id="PTHR43312:SF1">
    <property type="entry name" value="NADP-DEPENDENT OXIDOREDUCTASE DOMAIN-CONTAINING PROTEIN"/>
    <property type="match status" value="1"/>
</dbReference>
<keyword evidence="3" id="KW-1185">Reference proteome</keyword>
<evidence type="ECO:0000313" key="2">
    <source>
        <dbReference type="EMBL" id="TXC68029.1"/>
    </source>
</evidence>
<sequence>MIERKIPSSGEMLPVIGCGTYRGFDVSSGSKAFENVRHTVDALLAGLGELIDTSPMYGRAEFVVGEVLKTIPERDRAFLATKVWIKGRAAGIAQMERSLALLGTDSIDLMQVHNLLDMDTHLDTLKGWKAEGLIRYAGITHYRQDGHTYVAEAMRRHEPDFIQINYSLEQPEAEDGLLDLAAARGTAVIVNRPFGGGSLLHMLSREPLPAFAAEIGCTTWSQILLKFVLGHEAVTCAIPGTGNPSHMAENIAAADGDLVEARAAILRWWRTR</sequence>
<dbReference type="CDD" id="cd19095">
    <property type="entry name" value="AKR_PA4992-like"/>
    <property type="match status" value="1"/>
</dbReference>
<feature type="domain" description="NADP-dependent oxidoreductase" evidence="1">
    <location>
        <begin position="16"/>
        <end position="261"/>
    </location>
</feature>
<dbReference type="InterPro" id="IPR036812">
    <property type="entry name" value="NAD(P)_OxRdtase_dom_sf"/>
</dbReference>
<dbReference type="OrthoDB" id="9783572at2"/>
<accession>A0A5C6U5G8</accession>
<dbReference type="InterPro" id="IPR023210">
    <property type="entry name" value="NADP_OxRdtase_dom"/>
</dbReference>
<dbReference type="SUPFAM" id="SSF51430">
    <property type="entry name" value="NAD(P)-linked oxidoreductase"/>
    <property type="match status" value="1"/>
</dbReference>